<comment type="caution">
    <text evidence="2">The sequence shown here is derived from an EMBL/GenBank/DDBJ whole genome shotgun (WGS) entry which is preliminary data.</text>
</comment>
<feature type="region of interest" description="Disordered" evidence="1">
    <location>
        <begin position="148"/>
        <end position="198"/>
    </location>
</feature>
<evidence type="ECO:0000256" key="1">
    <source>
        <dbReference type="SAM" id="MobiDB-lite"/>
    </source>
</evidence>
<keyword evidence="3" id="KW-1185">Reference proteome</keyword>
<sequence length="221" mass="24397">MAMAEERGARRGGGTDYPEYAVLSRSSEALCCAVDALLTALAFASPEDVGARWREASEKVLLQHKARLNELSASDPRQWNEEFEAEDQLFEFTGLSQDLDRLQQQQRRRAQQAAQLRRRRQRSRAALARRDFHLAMATQLAQVAEMEPEISSEEDVHVTARSTSSASAEDLLDMEGEPEPVAWASRSPASPVSGTAPSDLLDLQSDLIDAARSVKTGGWVV</sequence>
<evidence type="ECO:0000313" key="2">
    <source>
        <dbReference type="EMBL" id="CAK9018650.1"/>
    </source>
</evidence>
<proteinExistence type="predicted"/>
<protein>
    <submittedName>
        <fullName evidence="2">Uncharacterized protein</fullName>
    </submittedName>
</protein>
<accession>A0ABP0JWR1</accession>
<gene>
    <name evidence="2" type="ORF">CCMP2556_LOCUS13350</name>
</gene>
<name>A0ABP0JWR1_9DINO</name>
<feature type="compositionally biased region" description="Polar residues" evidence="1">
    <location>
        <begin position="187"/>
        <end position="196"/>
    </location>
</feature>
<reference evidence="2 3" key="1">
    <citation type="submission" date="2024-02" db="EMBL/GenBank/DDBJ databases">
        <authorList>
            <person name="Chen Y."/>
            <person name="Shah S."/>
            <person name="Dougan E. K."/>
            <person name="Thang M."/>
            <person name="Chan C."/>
        </authorList>
    </citation>
    <scope>NUCLEOTIDE SEQUENCE [LARGE SCALE GENOMIC DNA]</scope>
</reference>
<dbReference type="EMBL" id="CAXAMN010006669">
    <property type="protein sequence ID" value="CAK9018650.1"/>
    <property type="molecule type" value="Genomic_DNA"/>
</dbReference>
<organism evidence="2 3">
    <name type="scientific">Durusdinium trenchii</name>
    <dbReference type="NCBI Taxonomy" id="1381693"/>
    <lineage>
        <taxon>Eukaryota</taxon>
        <taxon>Sar</taxon>
        <taxon>Alveolata</taxon>
        <taxon>Dinophyceae</taxon>
        <taxon>Suessiales</taxon>
        <taxon>Symbiodiniaceae</taxon>
        <taxon>Durusdinium</taxon>
    </lineage>
</organism>
<evidence type="ECO:0000313" key="3">
    <source>
        <dbReference type="Proteomes" id="UP001642484"/>
    </source>
</evidence>
<dbReference type="Proteomes" id="UP001642484">
    <property type="component" value="Unassembled WGS sequence"/>
</dbReference>